<gene>
    <name evidence="2" type="ORF">CSB45_10715</name>
</gene>
<dbReference type="EMBL" id="PDPS01000032">
    <property type="protein sequence ID" value="PID56691.1"/>
    <property type="molecule type" value="Genomic_DNA"/>
</dbReference>
<evidence type="ECO:0000313" key="2">
    <source>
        <dbReference type="EMBL" id="PID56691.1"/>
    </source>
</evidence>
<sequence length="389" mass="43655">MKQRYDTIVVGAGPAGSSAACLLARAGMRVLLIDKSVFPRNKLCGGLLSGRSRKVFAGIFEESWTPAIDYISRGICLYHRRSLLNSLSDCPPLYFSSRRVLDHFLLGLAEKQGAESLQACAVRAVDRSGKQVYLESGRTLQADFIIGADGVLSRVARSLHGSLLDKRTLGIALEIEIPRGMFARELRVPEIYFGVVRWGYGWVFPKAETLTIGLGGVMSRNASMKALFRDFLSQLLGDIPDVRIRGHYLPFQRYRKTPGTRSILLTGDAAGLVDPLTGEGIAFAMQSGRFAAEAILQAAERLEPSQACRYYRKRYRHFTTILHYAHCMTWLLFPEAMEKRFVTLLPKSQLPIVKQMELLNDEISSREFLGVLMRKFLHYSFQKRFATSS</sequence>
<comment type="caution">
    <text evidence="2">The sequence shown here is derived from an EMBL/GenBank/DDBJ whole genome shotgun (WGS) entry which is preliminary data.</text>
</comment>
<organism evidence="2 3">
    <name type="scientific">candidate division KSB3 bacterium</name>
    <dbReference type="NCBI Taxonomy" id="2044937"/>
    <lineage>
        <taxon>Bacteria</taxon>
        <taxon>candidate division KSB3</taxon>
    </lineage>
</organism>
<feature type="domain" description="FAD-binding" evidence="1">
    <location>
        <begin position="5"/>
        <end position="161"/>
    </location>
</feature>
<proteinExistence type="predicted"/>
<dbReference type="PRINTS" id="PR00420">
    <property type="entry name" value="RNGMNOXGNASE"/>
</dbReference>
<evidence type="ECO:0000313" key="3">
    <source>
        <dbReference type="Proteomes" id="UP000229740"/>
    </source>
</evidence>
<dbReference type="NCBIfam" id="TIGR02032">
    <property type="entry name" value="GG-red-SF"/>
    <property type="match status" value="1"/>
</dbReference>
<dbReference type="GO" id="GO:0016628">
    <property type="term" value="F:oxidoreductase activity, acting on the CH-CH group of donors, NAD or NADP as acceptor"/>
    <property type="evidence" value="ECO:0007669"/>
    <property type="project" value="InterPro"/>
</dbReference>
<dbReference type="Gene3D" id="3.50.50.60">
    <property type="entry name" value="FAD/NAD(P)-binding domain"/>
    <property type="match status" value="1"/>
</dbReference>
<dbReference type="Pfam" id="PF01494">
    <property type="entry name" value="FAD_binding_3"/>
    <property type="match status" value="1"/>
</dbReference>
<dbReference type="PROSITE" id="PS51257">
    <property type="entry name" value="PROKAR_LIPOPROTEIN"/>
    <property type="match status" value="1"/>
</dbReference>
<reference evidence="2 3" key="1">
    <citation type="submission" date="2017-10" db="EMBL/GenBank/DDBJ databases">
        <title>Novel microbial diversity and functional potential in the marine mammal oral microbiome.</title>
        <authorList>
            <person name="Dudek N.K."/>
            <person name="Sun C.L."/>
            <person name="Burstein D."/>
            <person name="Kantor R.S."/>
            <person name="Aliaga Goltsman D.S."/>
            <person name="Bik E.M."/>
            <person name="Thomas B.C."/>
            <person name="Banfield J.F."/>
            <person name="Relman D.A."/>
        </authorList>
    </citation>
    <scope>NUCLEOTIDE SEQUENCE [LARGE SCALE GENOMIC DNA]</scope>
    <source>
        <strain evidence="2">DOLZORAL124_49_17</strain>
    </source>
</reference>
<dbReference type="PANTHER" id="PTHR42685:SF22">
    <property type="entry name" value="CONDITIONED MEDIUM FACTOR RECEPTOR 1"/>
    <property type="match status" value="1"/>
</dbReference>
<dbReference type="InterPro" id="IPR036188">
    <property type="entry name" value="FAD/NAD-bd_sf"/>
</dbReference>
<dbReference type="InterPro" id="IPR002938">
    <property type="entry name" value="FAD-bd"/>
</dbReference>
<protein>
    <submittedName>
        <fullName evidence="2">Geranylgeranyl reductase</fullName>
    </submittedName>
</protein>
<dbReference type="AlphaFoldDB" id="A0A2G6E4L0"/>
<evidence type="ECO:0000259" key="1">
    <source>
        <dbReference type="Pfam" id="PF01494"/>
    </source>
</evidence>
<name>A0A2G6E4L0_9BACT</name>
<dbReference type="SUPFAM" id="SSF51905">
    <property type="entry name" value="FAD/NAD(P)-binding domain"/>
    <property type="match status" value="1"/>
</dbReference>
<dbReference type="InterPro" id="IPR011777">
    <property type="entry name" value="Geranylgeranyl_Rdtase_fam"/>
</dbReference>
<dbReference type="PANTHER" id="PTHR42685">
    <property type="entry name" value="GERANYLGERANYL DIPHOSPHATE REDUCTASE"/>
    <property type="match status" value="1"/>
</dbReference>
<accession>A0A2G6E4L0</accession>
<dbReference type="Proteomes" id="UP000229740">
    <property type="component" value="Unassembled WGS sequence"/>
</dbReference>
<dbReference type="GO" id="GO:0071949">
    <property type="term" value="F:FAD binding"/>
    <property type="evidence" value="ECO:0007669"/>
    <property type="project" value="InterPro"/>
</dbReference>
<dbReference type="InterPro" id="IPR050407">
    <property type="entry name" value="Geranylgeranyl_reductase"/>
</dbReference>